<accession>A0A1I3QZQ9</accession>
<dbReference type="SUPFAM" id="SSF74650">
    <property type="entry name" value="Galactose mutarotase-like"/>
    <property type="match status" value="1"/>
</dbReference>
<feature type="domain" description="GH15-like" evidence="3">
    <location>
        <begin position="389"/>
        <end position="696"/>
    </location>
</feature>
<dbReference type="InterPro" id="IPR015220">
    <property type="entry name" value="Glucodextranase_N"/>
</dbReference>
<keyword evidence="6" id="KW-1185">Reference proteome</keyword>
<dbReference type="STRING" id="115433.SAMN05421835_10552"/>
<keyword evidence="2" id="KW-0732">Signal</keyword>
<dbReference type="InterPro" id="IPR014718">
    <property type="entry name" value="GH-type_carb-bd"/>
</dbReference>
<organism evidence="5 6">
    <name type="scientific">Amycolatopsis sacchari</name>
    <dbReference type="NCBI Taxonomy" id="115433"/>
    <lineage>
        <taxon>Bacteria</taxon>
        <taxon>Bacillati</taxon>
        <taxon>Actinomycetota</taxon>
        <taxon>Actinomycetes</taxon>
        <taxon>Pseudonocardiales</taxon>
        <taxon>Pseudonocardiaceae</taxon>
        <taxon>Amycolatopsis</taxon>
    </lineage>
</organism>
<feature type="signal peptide" evidence="2">
    <location>
        <begin position="1"/>
        <end position="28"/>
    </location>
</feature>
<gene>
    <name evidence="5" type="ORF">SAMN05421835_10552</name>
</gene>
<dbReference type="Gene3D" id="1.50.10.10">
    <property type="match status" value="1"/>
</dbReference>
<evidence type="ECO:0000259" key="4">
    <source>
        <dbReference type="Pfam" id="PF09137"/>
    </source>
</evidence>
<dbReference type="SUPFAM" id="SSF48208">
    <property type="entry name" value="Six-hairpin glycosidases"/>
    <property type="match status" value="1"/>
</dbReference>
<dbReference type="CDD" id="cd07430">
    <property type="entry name" value="GH15_N"/>
    <property type="match status" value="1"/>
</dbReference>
<dbReference type="Gene3D" id="2.70.98.10">
    <property type="match status" value="1"/>
</dbReference>
<dbReference type="InterPro" id="IPR011013">
    <property type="entry name" value="Gal_mutarotase_sf_dom"/>
</dbReference>
<dbReference type="GO" id="GO:0005975">
    <property type="term" value="P:carbohydrate metabolic process"/>
    <property type="evidence" value="ECO:0007669"/>
    <property type="project" value="InterPro"/>
</dbReference>
<sequence length="716" mass="76922">MATSRRKFLRAAALVGATAAAAPLPAVAGAQPGSAAPGGPGADTTFTPADKLGFGTARSASPVWFTLQGGRLSEVYHPDLSTPASRETQWIVTDGQSFVERVSDVAHRTELPDPRVPAYRQTATGTGWTLSTRYVTDPERASVLLEVEFHATRPLHVFVLHDPALGGEGTADSAFPLGGALVATDSVTASAVLAAGGFAESTVGYAGVNDGWTELSANRGRLAHHYATAGPGNVVQLGRLRLDGRARTRELVALGFGAAPDEAVRAARTSLSRGFPAVSAAYAAGWRRYLAGLPAAPKEADARLHSVSVLALACSEDKRNPGAFIASPSMPWAFGFDRAVAPEYGSYHLVWPRDLYQIATGLLAAGDRAAAERALDYLLRIQQPDGHWAQNTTVTGEPFWTSVQLDETAAPMLLAWLLGRYDGPTLDKLARGGDFLLSFSKDGHHSPWTEQERWEEQNGYSPSTIASVIAGLVCLADLLERAGRDATRYLSAADEWAAAVDGWTVTHTGPYSPRPYYTRLTKDGNPDAGTTYNLGNNNPGEVDQRAVVDAGFLELVRLGIKRADDVIVRNSLAVVDAQISTLTPSGRHWHRYSSDGYGEQADGGPWDVNRPDLQRTYGRLWPIFAGERGEYELLQGQRAAAAGRLADMAKCAGPTGLLPEQVWDTNSPYPRVRPGTPTASATPLAWTHAQYLRLAWSVHKGRPVEYPEVVARRYLR</sequence>
<evidence type="ECO:0000313" key="5">
    <source>
        <dbReference type="EMBL" id="SFJ38982.1"/>
    </source>
</evidence>
<evidence type="ECO:0000259" key="3">
    <source>
        <dbReference type="Pfam" id="PF00723"/>
    </source>
</evidence>
<evidence type="ECO:0000256" key="1">
    <source>
        <dbReference type="SAM" id="MobiDB-lite"/>
    </source>
</evidence>
<evidence type="ECO:0000256" key="2">
    <source>
        <dbReference type="SAM" id="SignalP"/>
    </source>
</evidence>
<dbReference type="GO" id="GO:0004553">
    <property type="term" value="F:hydrolase activity, hydrolyzing O-glycosyl compounds"/>
    <property type="evidence" value="ECO:0007669"/>
    <property type="project" value="TreeGrafter"/>
</dbReference>
<dbReference type="RefSeq" id="WP_177228637.1">
    <property type="nucleotide sequence ID" value="NZ_FORP01000005.1"/>
</dbReference>
<feature type="domain" description="Glucodextranase N-terminal" evidence="4">
    <location>
        <begin position="36"/>
        <end position="290"/>
    </location>
</feature>
<dbReference type="InterPro" id="IPR012341">
    <property type="entry name" value="6hp_glycosidase-like_sf"/>
</dbReference>
<dbReference type="AlphaFoldDB" id="A0A1I3QZQ9"/>
<dbReference type="GO" id="GO:0030246">
    <property type="term" value="F:carbohydrate binding"/>
    <property type="evidence" value="ECO:0007669"/>
    <property type="project" value="InterPro"/>
</dbReference>
<evidence type="ECO:0000313" key="6">
    <source>
        <dbReference type="Proteomes" id="UP000199025"/>
    </source>
</evidence>
<dbReference type="Pfam" id="PF00723">
    <property type="entry name" value="Glyco_hydro_15"/>
    <property type="match status" value="2"/>
</dbReference>
<dbReference type="PANTHER" id="PTHR31616:SF0">
    <property type="entry name" value="GLUCAN 1,4-ALPHA-GLUCOSIDASE"/>
    <property type="match status" value="1"/>
</dbReference>
<feature type="chain" id="PRO_5039697908" evidence="2">
    <location>
        <begin position="29"/>
        <end position="716"/>
    </location>
</feature>
<dbReference type="EMBL" id="FORP01000005">
    <property type="protein sequence ID" value="SFJ38982.1"/>
    <property type="molecule type" value="Genomic_DNA"/>
</dbReference>
<dbReference type="InterPro" id="IPR008928">
    <property type="entry name" value="6-hairpin_glycosidase_sf"/>
</dbReference>
<dbReference type="InterPro" id="IPR006311">
    <property type="entry name" value="TAT_signal"/>
</dbReference>
<feature type="domain" description="GH15-like" evidence="3">
    <location>
        <begin position="308"/>
        <end position="375"/>
    </location>
</feature>
<dbReference type="GO" id="GO:0016757">
    <property type="term" value="F:glycosyltransferase activity"/>
    <property type="evidence" value="ECO:0007669"/>
    <property type="project" value="UniProtKB-ARBA"/>
</dbReference>
<feature type="region of interest" description="Disordered" evidence="1">
    <location>
        <begin position="30"/>
        <end position="50"/>
    </location>
</feature>
<proteinExistence type="predicted"/>
<protein>
    <submittedName>
        <fullName evidence="5">Glucoamylase</fullName>
    </submittedName>
</protein>
<reference evidence="5 6" key="1">
    <citation type="submission" date="2016-10" db="EMBL/GenBank/DDBJ databases">
        <authorList>
            <person name="de Groot N.N."/>
        </authorList>
    </citation>
    <scope>NUCLEOTIDE SEQUENCE [LARGE SCALE GENOMIC DNA]</scope>
    <source>
        <strain evidence="5 6">DSM 44468</strain>
    </source>
</reference>
<dbReference type="Proteomes" id="UP000199025">
    <property type="component" value="Unassembled WGS sequence"/>
</dbReference>
<name>A0A1I3QZQ9_9PSEU</name>
<dbReference type="PROSITE" id="PS51318">
    <property type="entry name" value="TAT"/>
    <property type="match status" value="1"/>
</dbReference>
<dbReference type="PANTHER" id="PTHR31616">
    <property type="entry name" value="TREHALASE"/>
    <property type="match status" value="1"/>
</dbReference>
<dbReference type="Pfam" id="PF09137">
    <property type="entry name" value="Glucodextran_N"/>
    <property type="match status" value="1"/>
</dbReference>
<dbReference type="InterPro" id="IPR011613">
    <property type="entry name" value="GH15-like"/>
</dbReference>